<dbReference type="EMBL" id="KI911168">
    <property type="protein sequence ID" value="ETR97755.1"/>
    <property type="molecule type" value="Genomic_DNA"/>
</dbReference>
<organism evidence="3 4">
    <name type="scientific">Hypocrea jecorina (strain ATCC 56765 / BCRC 32924 / NRRL 11460 / Rut C-30)</name>
    <name type="common">Trichoderma reesei</name>
    <dbReference type="NCBI Taxonomy" id="1344414"/>
    <lineage>
        <taxon>Eukaryota</taxon>
        <taxon>Fungi</taxon>
        <taxon>Dikarya</taxon>
        <taxon>Ascomycota</taxon>
        <taxon>Pezizomycotina</taxon>
        <taxon>Sordariomycetes</taxon>
        <taxon>Hypocreomycetidae</taxon>
        <taxon>Hypocreales</taxon>
        <taxon>Hypocreaceae</taxon>
        <taxon>Trichoderma</taxon>
    </lineage>
</organism>
<protein>
    <recommendedName>
        <fullName evidence="2">SnoaL-like domain-containing protein</fullName>
    </recommendedName>
</protein>
<dbReference type="OrthoDB" id="4107844at2759"/>
<name>A0A024S005_HYPJR</name>
<dbReference type="HOGENOM" id="CLU_1740776_0_0_1"/>
<dbReference type="InterPro" id="IPR032710">
    <property type="entry name" value="NTF2-like_dom_sf"/>
</dbReference>
<dbReference type="KEGG" id="trr:M419DRAFT_90715"/>
<gene>
    <name evidence="3" type="ORF">M419DRAFT_90715</name>
</gene>
<dbReference type="AlphaFoldDB" id="A0A024S005"/>
<feature type="compositionally biased region" description="Polar residues" evidence="1">
    <location>
        <begin position="1"/>
        <end position="12"/>
    </location>
</feature>
<dbReference type="Proteomes" id="UP000024376">
    <property type="component" value="Unassembled WGS sequence"/>
</dbReference>
<dbReference type="InterPro" id="IPR037401">
    <property type="entry name" value="SnoaL-like"/>
</dbReference>
<accession>A0A024S005</accession>
<feature type="region of interest" description="Disordered" evidence="1">
    <location>
        <begin position="1"/>
        <end position="20"/>
    </location>
</feature>
<reference evidence="4" key="1">
    <citation type="journal article" date="2013" name="Ind. Biotechnol.">
        <title>Comparative genomics analysis of Trichoderma reesei strains.</title>
        <authorList>
            <person name="Koike H."/>
            <person name="Aerts A."/>
            <person name="LaButti K."/>
            <person name="Grigoriev I.V."/>
            <person name="Baker S.E."/>
        </authorList>
    </citation>
    <scope>NUCLEOTIDE SEQUENCE [LARGE SCALE GENOMIC DNA]</scope>
    <source>
        <strain evidence="4">ATCC 56765 / BCRC 32924 / NRRL 11460 / Rut C-30</strain>
    </source>
</reference>
<evidence type="ECO:0000256" key="1">
    <source>
        <dbReference type="SAM" id="MobiDB-lite"/>
    </source>
</evidence>
<dbReference type="SUPFAM" id="SSF54427">
    <property type="entry name" value="NTF2-like"/>
    <property type="match status" value="1"/>
</dbReference>
<proteinExistence type="predicted"/>
<evidence type="ECO:0000313" key="3">
    <source>
        <dbReference type="EMBL" id="ETR97755.1"/>
    </source>
</evidence>
<dbReference type="Pfam" id="PF12680">
    <property type="entry name" value="SnoaL_2"/>
    <property type="match status" value="1"/>
</dbReference>
<evidence type="ECO:0000313" key="4">
    <source>
        <dbReference type="Proteomes" id="UP000024376"/>
    </source>
</evidence>
<evidence type="ECO:0000259" key="2">
    <source>
        <dbReference type="Pfam" id="PF12680"/>
    </source>
</evidence>
<sequence>MWSRQTSISVSASPHEDPETMRKVMSMHIERVFGETDEATRGKTMESLYHEDVTWLQPAEYSGDQAIIRGRDYVNATIQKEQNQFPGFFITHDNEGYVAVTQNLGIVHWQLGPREQPDMIKACHYLLFEDGRIKAFWTAHLKMPTGQPSA</sequence>
<dbReference type="Gene3D" id="3.10.450.50">
    <property type="match status" value="1"/>
</dbReference>
<feature type="domain" description="SnoaL-like" evidence="2">
    <location>
        <begin position="42"/>
        <end position="134"/>
    </location>
</feature>